<feature type="active site" description="Tele-phosphohistidine intermediate" evidence="2">
    <location>
        <position position="11"/>
    </location>
</feature>
<feature type="active site" description="Proton donor/acceptor" evidence="2">
    <location>
        <position position="85"/>
    </location>
</feature>
<dbReference type="InterPro" id="IPR029033">
    <property type="entry name" value="His_PPase_superfam"/>
</dbReference>
<dbReference type="PANTHER" id="PTHR46517">
    <property type="entry name" value="FRUCTOSE-2,6-BISPHOSPHATASE TIGAR"/>
    <property type="match status" value="1"/>
</dbReference>
<evidence type="ECO:0000313" key="4">
    <source>
        <dbReference type="EMBL" id="THV03915.1"/>
    </source>
</evidence>
<evidence type="ECO:0000256" key="3">
    <source>
        <dbReference type="PIRSR" id="PIRSR613078-2"/>
    </source>
</evidence>
<dbReference type="CDD" id="cd07067">
    <property type="entry name" value="HP_PGM_like"/>
    <property type="match status" value="1"/>
</dbReference>
<dbReference type="GO" id="GO:0005829">
    <property type="term" value="C:cytosol"/>
    <property type="evidence" value="ECO:0007669"/>
    <property type="project" value="TreeGrafter"/>
</dbReference>
<dbReference type="Pfam" id="PF00300">
    <property type="entry name" value="His_Phos_1"/>
    <property type="match status" value="1"/>
</dbReference>
<evidence type="ECO:0000256" key="1">
    <source>
        <dbReference type="ARBA" id="ARBA00022801"/>
    </source>
</evidence>
<dbReference type="SUPFAM" id="SSF53254">
    <property type="entry name" value="Phosphoglycerate mutase-like"/>
    <property type="match status" value="1"/>
</dbReference>
<dbReference type="PANTHER" id="PTHR46517:SF1">
    <property type="entry name" value="FRUCTOSE-2,6-BISPHOSPHATASE TIGAR"/>
    <property type="match status" value="1"/>
</dbReference>
<dbReference type="OrthoDB" id="354304at2759"/>
<dbReference type="Proteomes" id="UP000297245">
    <property type="component" value="Unassembled WGS sequence"/>
</dbReference>
<evidence type="ECO:0000313" key="5">
    <source>
        <dbReference type="Proteomes" id="UP000297245"/>
    </source>
</evidence>
<dbReference type="SMART" id="SM00855">
    <property type="entry name" value="PGAM"/>
    <property type="match status" value="1"/>
</dbReference>
<gene>
    <name evidence="4" type="ORF">K435DRAFT_747088</name>
</gene>
<dbReference type="GO" id="GO:0004331">
    <property type="term" value="F:fructose-2,6-bisphosphate 2-phosphatase activity"/>
    <property type="evidence" value="ECO:0007669"/>
    <property type="project" value="TreeGrafter"/>
</dbReference>
<keyword evidence="1" id="KW-0378">Hydrolase</keyword>
<dbReference type="InterPro" id="IPR051695">
    <property type="entry name" value="Phosphoglycerate_Mutase"/>
</dbReference>
<dbReference type="Gene3D" id="3.40.50.1240">
    <property type="entry name" value="Phosphoglycerate mutase-like"/>
    <property type="match status" value="1"/>
</dbReference>
<dbReference type="PROSITE" id="PS00175">
    <property type="entry name" value="PG_MUTASE"/>
    <property type="match status" value="1"/>
</dbReference>
<organism evidence="4 5">
    <name type="scientific">Dendrothele bispora (strain CBS 962.96)</name>
    <dbReference type="NCBI Taxonomy" id="1314807"/>
    <lineage>
        <taxon>Eukaryota</taxon>
        <taxon>Fungi</taxon>
        <taxon>Dikarya</taxon>
        <taxon>Basidiomycota</taxon>
        <taxon>Agaricomycotina</taxon>
        <taxon>Agaricomycetes</taxon>
        <taxon>Agaricomycetidae</taxon>
        <taxon>Agaricales</taxon>
        <taxon>Agaricales incertae sedis</taxon>
        <taxon>Dendrothele</taxon>
    </lineage>
</organism>
<dbReference type="InterPro" id="IPR001345">
    <property type="entry name" value="PG/BPGM_mutase_AS"/>
</dbReference>
<name>A0A4S8MM44_DENBC</name>
<evidence type="ECO:0000256" key="2">
    <source>
        <dbReference type="PIRSR" id="PIRSR613078-1"/>
    </source>
</evidence>
<protein>
    <submittedName>
        <fullName evidence="4">Phosphoglycerate mutase-like protein</fullName>
    </submittedName>
</protein>
<reference evidence="4 5" key="1">
    <citation type="journal article" date="2019" name="Nat. Ecol. Evol.">
        <title>Megaphylogeny resolves global patterns of mushroom evolution.</title>
        <authorList>
            <person name="Varga T."/>
            <person name="Krizsan K."/>
            <person name="Foldi C."/>
            <person name="Dima B."/>
            <person name="Sanchez-Garcia M."/>
            <person name="Sanchez-Ramirez S."/>
            <person name="Szollosi G.J."/>
            <person name="Szarkandi J.G."/>
            <person name="Papp V."/>
            <person name="Albert L."/>
            <person name="Andreopoulos W."/>
            <person name="Angelini C."/>
            <person name="Antonin V."/>
            <person name="Barry K.W."/>
            <person name="Bougher N.L."/>
            <person name="Buchanan P."/>
            <person name="Buyck B."/>
            <person name="Bense V."/>
            <person name="Catcheside P."/>
            <person name="Chovatia M."/>
            <person name="Cooper J."/>
            <person name="Damon W."/>
            <person name="Desjardin D."/>
            <person name="Finy P."/>
            <person name="Geml J."/>
            <person name="Haridas S."/>
            <person name="Hughes K."/>
            <person name="Justo A."/>
            <person name="Karasinski D."/>
            <person name="Kautmanova I."/>
            <person name="Kiss B."/>
            <person name="Kocsube S."/>
            <person name="Kotiranta H."/>
            <person name="LaButti K.M."/>
            <person name="Lechner B.E."/>
            <person name="Liimatainen K."/>
            <person name="Lipzen A."/>
            <person name="Lukacs Z."/>
            <person name="Mihaltcheva S."/>
            <person name="Morgado L.N."/>
            <person name="Niskanen T."/>
            <person name="Noordeloos M.E."/>
            <person name="Ohm R.A."/>
            <person name="Ortiz-Santana B."/>
            <person name="Ovrebo C."/>
            <person name="Racz N."/>
            <person name="Riley R."/>
            <person name="Savchenko A."/>
            <person name="Shiryaev A."/>
            <person name="Soop K."/>
            <person name="Spirin V."/>
            <person name="Szebenyi C."/>
            <person name="Tomsovsky M."/>
            <person name="Tulloss R.E."/>
            <person name="Uehling J."/>
            <person name="Grigoriev I.V."/>
            <person name="Vagvolgyi C."/>
            <person name="Papp T."/>
            <person name="Martin F.M."/>
            <person name="Miettinen O."/>
            <person name="Hibbett D.S."/>
            <person name="Nagy L.G."/>
        </authorList>
    </citation>
    <scope>NUCLEOTIDE SEQUENCE [LARGE SCALE GENOMIC DNA]</scope>
    <source>
        <strain evidence="4 5">CBS 962.96</strain>
    </source>
</reference>
<dbReference type="InterPro" id="IPR013078">
    <property type="entry name" value="His_Pase_superF_clade-1"/>
</dbReference>
<feature type="binding site" evidence="3">
    <location>
        <position position="60"/>
    </location>
    <ligand>
        <name>substrate</name>
    </ligand>
</feature>
<accession>A0A4S8MM44</accession>
<dbReference type="GO" id="GO:0045820">
    <property type="term" value="P:negative regulation of glycolytic process"/>
    <property type="evidence" value="ECO:0007669"/>
    <property type="project" value="TreeGrafter"/>
</dbReference>
<dbReference type="GO" id="GO:0043456">
    <property type="term" value="P:regulation of pentose-phosphate shunt"/>
    <property type="evidence" value="ECO:0007669"/>
    <property type="project" value="TreeGrafter"/>
</dbReference>
<dbReference type="AlphaFoldDB" id="A0A4S8MM44"/>
<proteinExistence type="predicted"/>
<feature type="binding site" evidence="3">
    <location>
        <begin position="10"/>
        <end position="17"/>
    </location>
    <ligand>
        <name>substrate</name>
    </ligand>
</feature>
<sequence>MSLARVLLVRHGETNENRQGIIQGHRDTLLNEAGKAQAKQVAEALADVELSLVYSSDLKRASETAETIIRYHDSVKFVKTKELRERGLGKWEGQPLSVRRNMTGFDDTAESTEAFSARALAWWDSEIVNGLCKQTPEGSVADQRTVLLVSHGGFISGLVRMLIKSGRIQAEPITNWTCFNVSVTTIEMENSGKGRLVKYSDTTHLDRSKLLHANADTFVSENLS</sequence>
<keyword evidence="5" id="KW-1185">Reference proteome</keyword>
<dbReference type="EMBL" id="ML179061">
    <property type="protein sequence ID" value="THV03915.1"/>
    <property type="molecule type" value="Genomic_DNA"/>
</dbReference>